<keyword evidence="1" id="KW-0732">Signal</keyword>
<dbReference type="RefSeq" id="WP_186510891.1">
    <property type="nucleotide sequence ID" value="NZ_VOBQ01000011.1"/>
</dbReference>
<dbReference type="AlphaFoldDB" id="A0A562ZPY9"/>
<organism evidence="2 3">
    <name type="scientific">Caenimonas sedimenti</name>
    <dbReference type="NCBI Taxonomy" id="2596921"/>
    <lineage>
        <taxon>Bacteria</taxon>
        <taxon>Pseudomonadati</taxon>
        <taxon>Pseudomonadota</taxon>
        <taxon>Betaproteobacteria</taxon>
        <taxon>Burkholderiales</taxon>
        <taxon>Comamonadaceae</taxon>
        <taxon>Caenimonas</taxon>
    </lineage>
</organism>
<comment type="caution">
    <text evidence="2">The sequence shown here is derived from an EMBL/GenBank/DDBJ whole genome shotgun (WGS) entry which is preliminary data.</text>
</comment>
<proteinExistence type="predicted"/>
<reference evidence="2 3" key="1">
    <citation type="submission" date="2019-07" db="EMBL/GenBank/DDBJ databases">
        <title>Caenimonas sedimenti sp. nov., isolated from activated sludge.</title>
        <authorList>
            <person name="Xu J."/>
        </authorList>
    </citation>
    <scope>NUCLEOTIDE SEQUENCE [LARGE SCALE GENOMIC DNA]</scope>
    <source>
        <strain evidence="2 3">HX-9-20</strain>
    </source>
</reference>
<dbReference type="Proteomes" id="UP000318199">
    <property type="component" value="Unassembled WGS sequence"/>
</dbReference>
<evidence type="ECO:0000313" key="3">
    <source>
        <dbReference type="Proteomes" id="UP000318199"/>
    </source>
</evidence>
<keyword evidence="3" id="KW-1185">Reference proteome</keyword>
<name>A0A562ZPY9_9BURK</name>
<dbReference type="EMBL" id="VOBQ01000011">
    <property type="protein sequence ID" value="TWO70639.1"/>
    <property type="molecule type" value="Genomic_DNA"/>
</dbReference>
<protein>
    <submittedName>
        <fullName evidence="2">Uncharacterized protein</fullName>
    </submittedName>
</protein>
<accession>A0A562ZPY9</accession>
<evidence type="ECO:0000256" key="1">
    <source>
        <dbReference type="SAM" id="SignalP"/>
    </source>
</evidence>
<sequence length="140" mass="15023">MALRKFGRMAAAALCLGATVAAQAAWRPVPGAPDLDIELGSMQAEHSLVAVWVRSWGRHALLPDLATHGARPPRIQRTALRLEFDCSRRTMRVLAANAYATTGAPAFMTSTPGPVLPVTGDDLGWAYDAVCEAARSDRRL</sequence>
<feature type="chain" id="PRO_5022182902" evidence="1">
    <location>
        <begin position="25"/>
        <end position="140"/>
    </location>
</feature>
<gene>
    <name evidence="2" type="ORF">FN976_13855</name>
</gene>
<evidence type="ECO:0000313" key="2">
    <source>
        <dbReference type="EMBL" id="TWO70639.1"/>
    </source>
</evidence>
<feature type="signal peptide" evidence="1">
    <location>
        <begin position="1"/>
        <end position="24"/>
    </location>
</feature>